<name>A0AAD3CPB7_9STRA</name>
<dbReference type="EMBL" id="BLLK01000038">
    <property type="protein sequence ID" value="GFH49673.1"/>
    <property type="molecule type" value="Genomic_DNA"/>
</dbReference>
<accession>A0AAD3CPB7</accession>
<feature type="region of interest" description="Disordered" evidence="1">
    <location>
        <begin position="229"/>
        <end position="264"/>
    </location>
</feature>
<feature type="compositionally biased region" description="Basic and acidic residues" evidence="1">
    <location>
        <begin position="106"/>
        <end position="117"/>
    </location>
</feature>
<feature type="region of interest" description="Disordered" evidence="1">
    <location>
        <begin position="88"/>
        <end position="117"/>
    </location>
</feature>
<dbReference type="AlphaFoldDB" id="A0AAD3CPB7"/>
<keyword evidence="3" id="KW-1185">Reference proteome</keyword>
<feature type="compositionally biased region" description="Basic and acidic residues" evidence="1">
    <location>
        <begin position="229"/>
        <end position="240"/>
    </location>
</feature>
<gene>
    <name evidence="2" type="ORF">CTEN210_06149</name>
</gene>
<evidence type="ECO:0000256" key="1">
    <source>
        <dbReference type="SAM" id="MobiDB-lite"/>
    </source>
</evidence>
<dbReference type="Proteomes" id="UP001054902">
    <property type="component" value="Unassembled WGS sequence"/>
</dbReference>
<proteinExistence type="predicted"/>
<organism evidence="2 3">
    <name type="scientific">Chaetoceros tenuissimus</name>
    <dbReference type="NCBI Taxonomy" id="426638"/>
    <lineage>
        <taxon>Eukaryota</taxon>
        <taxon>Sar</taxon>
        <taxon>Stramenopiles</taxon>
        <taxon>Ochrophyta</taxon>
        <taxon>Bacillariophyta</taxon>
        <taxon>Coscinodiscophyceae</taxon>
        <taxon>Chaetocerotophycidae</taxon>
        <taxon>Chaetocerotales</taxon>
        <taxon>Chaetocerotaceae</taxon>
        <taxon>Chaetoceros</taxon>
    </lineage>
</organism>
<sequence>MMYARAPSFEILCMENDLRFSFYEPDKGEAVKSLPTNHRNVISSAIFIPFELPRCPSFEILSSDNTERFSFYHAATNNRSQEEIVTLRDQDNEETQSCSDNDDYSLESRKNESKSFTQEKIETPFEQKYLHCEKPEEDSWPLVIGKVGEVVCEKNESNIVCSSTPSRQMRFSFYKPEACECSPMPTYYVNENFQLTSEFARCESFDILDPHNEKRFSFYEALNDTKLEEAETSDKEKKQALSEVEGGEKTSNTANIPVDDEGTNNEIDTLYTARQIRFRFYEPVQELVLDHHIQNHVVDTVINENVYAFARCPTFEILSPDNEERFSFYDSSEVKKMFVSQNDDHCDQQSTSHFEDSCSIFEDERVDEPAETSTLESCHLPTHMEERAPSVCDERAMISIDSFRPSNNTLGNKDVEQYLAHSLSDVARVYGNKMEEDAECMSCHSDHNEGKDAQKWAIQSKTEIAALQNFIDTQFVEGQGCISSEYDISQSFSIGTAVAARNIDNVINEVDDFCSEVEVRIDNIMKDTKSYDE</sequence>
<evidence type="ECO:0000313" key="2">
    <source>
        <dbReference type="EMBL" id="GFH49673.1"/>
    </source>
</evidence>
<evidence type="ECO:0000313" key="3">
    <source>
        <dbReference type="Proteomes" id="UP001054902"/>
    </source>
</evidence>
<comment type="caution">
    <text evidence="2">The sequence shown here is derived from an EMBL/GenBank/DDBJ whole genome shotgun (WGS) entry which is preliminary data.</text>
</comment>
<protein>
    <submittedName>
        <fullName evidence="2">Uncharacterized protein</fullName>
    </submittedName>
</protein>
<reference evidence="2 3" key="1">
    <citation type="journal article" date="2021" name="Sci. Rep.">
        <title>The genome of the diatom Chaetoceros tenuissimus carries an ancient integrated fragment of an extant virus.</title>
        <authorList>
            <person name="Hongo Y."/>
            <person name="Kimura K."/>
            <person name="Takaki Y."/>
            <person name="Yoshida Y."/>
            <person name="Baba S."/>
            <person name="Kobayashi G."/>
            <person name="Nagasaki K."/>
            <person name="Hano T."/>
            <person name="Tomaru Y."/>
        </authorList>
    </citation>
    <scope>NUCLEOTIDE SEQUENCE [LARGE SCALE GENOMIC DNA]</scope>
    <source>
        <strain evidence="2 3">NIES-3715</strain>
    </source>
</reference>